<evidence type="ECO:0000259" key="16">
    <source>
        <dbReference type="PROSITE" id="PS51846"/>
    </source>
</evidence>
<protein>
    <recommendedName>
        <fullName evidence="13">Metal transporter</fullName>
    </recommendedName>
</protein>
<keyword evidence="8" id="KW-0406">Ion transport</keyword>
<dbReference type="Pfam" id="PF01595">
    <property type="entry name" value="CNNM"/>
    <property type="match status" value="1"/>
</dbReference>
<comment type="subcellular location">
    <subcellularLocation>
        <location evidence="1 13">Cell membrane</location>
        <topology evidence="1 13">Multi-pass membrane protein</topology>
    </subcellularLocation>
</comment>
<feature type="transmembrane region" description="Helical" evidence="13">
    <location>
        <begin position="229"/>
        <end position="249"/>
    </location>
</feature>
<evidence type="ECO:0000256" key="10">
    <source>
        <dbReference type="ARBA" id="ARBA00023136"/>
    </source>
</evidence>
<dbReference type="InterPro" id="IPR000644">
    <property type="entry name" value="CBS_dom"/>
</dbReference>
<keyword evidence="14" id="KW-0732">Signal</keyword>
<evidence type="ECO:0000256" key="13">
    <source>
        <dbReference type="RuleBase" id="RU369091"/>
    </source>
</evidence>
<dbReference type="PROSITE" id="PS51371">
    <property type="entry name" value="CBS"/>
    <property type="match status" value="1"/>
</dbReference>
<evidence type="ECO:0000256" key="2">
    <source>
        <dbReference type="ARBA" id="ARBA00010484"/>
    </source>
</evidence>
<sequence>MAAAAAAGRLGWLLAALCLGNAAGEAASGPRVLGVCLEEDGAADAGWARGGEVRDASEATFRLRVFGSGLANSSWSWVAPEGAGCPEGGPAAAPEEAVAPTGEWRALLRLRAEAARPHSALLAVRGEPDGSAAQETAAPTGEWSALLRLRAEAVRVEPGGAAAEEAAPPWALGLGAAGLLALAALARGLQLSALALAPAEVQVLRESGSEAERAAARRLEPTRRWAGCALGALLLLASLAQTALAVLLYRAAGQRAVPAVLGSAGLVFLVGEVVPAAVSGRWALALAPRALLLSRLAVLLTLPVALPVGQLLELAARPGRLRERVLELARGGGDPYSDLSKGVLRCRTVEDVLTPLEDCFMLDASAVLDFGVLASIMQSGYTRIPVYEEERSNIVDMLYLKDLAFVDPEDCTPLSTITRFYNHPLHFVFNDTKLDAVLEEFKRGKSHLAIVQRVNNEGEGDPFYEVLGLVTLEDVIEEIIKSEILDESEDYRDATVRKKPASLSAPLRRKEEFSLFKVSDDEYKVKISPQLLLATQRFLSREVDVFSPLRISEKVLLHLLKHPSVNQEVRFDESNRLAAHHYLYQRSQPVDYFILILQGRVEVEIGKEGLKFENGAFTYYGVSALTAPSSVHQSPVSSLQSIRHDLQSEPTDGGRLSAYCPDYTVRALSDLQFIKVTRLQYLNALLATRAQNLPQSPESADLQVIPGSQIRLLGDKTATAAAFPVDLSLFGTFGNCS</sequence>
<dbReference type="GO" id="GO:0006811">
    <property type="term" value="P:monoatomic ion transport"/>
    <property type="evidence" value="ECO:0007669"/>
    <property type="project" value="UniProtKB-KW"/>
</dbReference>
<dbReference type="GO" id="GO:0010960">
    <property type="term" value="P:magnesium ion homeostasis"/>
    <property type="evidence" value="ECO:0007669"/>
    <property type="project" value="InterPro"/>
</dbReference>
<dbReference type="PROSITE" id="PS51846">
    <property type="entry name" value="CNNM"/>
    <property type="match status" value="1"/>
</dbReference>
<keyword evidence="6" id="KW-0677">Repeat</keyword>
<gene>
    <name evidence="17" type="primary">CNNM3</name>
</gene>
<name>A0A667G344_LYNCA</name>
<dbReference type="SUPFAM" id="SSF54631">
    <property type="entry name" value="CBS-domain pair"/>
    <property type="match status" value="1"/>
</dbReference>
<dbReference type="Proteomes" id="UP000472241">
    <property type="component" value="Unplaced"/>
</dbReference>
<keyword evidence="3" id="KW-0813">Transport</keyword>
<dbReference type="InterPro" id="IPR046342">
    <property type="entry name" value="CBS_dom_sf"/>
</dbReference>
<feature type="chain" id="PRO_5025329380" description="Metal transporter" evidence="14">
    <location>
        <begin position="27"/>
        <end position="737"/>
    </location>
</feature>
<evidence type="ECO:0000256" key="14">
    <source>
        <dbReference type="SAM" id="SignalP"/>
    </source>
</evidence>
<dbReference type="GO" id="GO:0022857">
    <property type="term" value="F:transmembrane transporter activity"/>
    <property type="evidence" value="ECO:0007669"/>
    <property type="project" value="UniProtKB-UniRule"/>
</dbReference>
<dbReference type="AlphaFoldDB" id="A0A667G344"/>
<evidence type="ECO:0000259" key="15">
    <source>
        <dbReference type="PROSITE" id="PS51371"/>
    </source>
</evidence>
<evidence type="ECO:0000256" key="11">
    <source>
        <dbReference type="PROSITE-ProRule" id="PRU00703"/>
    </source>
</evidence>
<dbReference type="GO" id="GO:0005886">
    <property type="term" value="C:plasma membrane"/>
    <property type="evidence" value="ECO:0007669"/>
    <property type="project" value="UniProtKB-SubCell"/>
</dbReference>
<evidence type="ECO:0000256" key="5">
    <source>
        <dbReference type="ARBA" id="ARBA00022692"/>
    </source>
</evidence>
<dbReference type="FunFam" id="3.10.580.10:FF:000001">
    <property type="entry name" value="Putative metal transporter CNNM3 isoform 2"/>
    <property type="match status" value="1"/>
</dbReference>
<dbReference type="Pfam" id="PF25562">
    <property type="entry name" value="CNBH_CNNM2_C"/>
    <property type="match status" value="1"/>
</dbReference>
<comment type="similarity">
    <text evidence="2 13">Belongs to the ACDP family.</text>
</comment>
<organism evidence="17 18">
    <name type="scientific">Lynx canadensis</name>
    <name type="common">Canada lynx</name>
    <name type="synonym">Felis canadensis</name>
    <dbReference type="NCBI Taxonomy" id="61383"/>
    <lineage>
        <taxon>Eukaryota</taxon>
        <taxon>Metazoa</taxon>
        <taxon>Chordata</taxon>
        <taxon>Craniata</taxon>
        <taxon>Vertebrata</taxon>
        <taxon>Euteleostomi</taxon>
        <taxon>Mammalia</taxon>
        <taxon>Eutheria</taxon>
        <taxon>Laurasiatheria</taxon>
        <taxon>Carnivora</taxon>
        <taxon>Feliformia</taxon>
        <taxon>Felidae</taxon>
        <taxon>Felinae</taxon>
        <taxon>Lynx</taxon>
    </lineage>
</organism>
<dbReference type="InterPro" id="IPR044751">
    <property type="entry name" value="Ion_transp-like_CBS"/>
</dbReference>
<dbReference type="InterPro" id="IPR045095">
    <property type="entry name" value="ACDP"/>
</dbReference>
<keyword evidence="18" id="KW-1185">Reference proteome</keyword>
<reference evidence="17" key="1">
    <citation type="submission" date="2025-08" db="UniProtKB">
        <authorList>
            <consortium name="Ensembl"/>
        </authorList>
    </citation>
    <scope>IDENTIFICATION</scope>
</reference>
<evidence type="ECO:0000313" key="18">
    <source>
        <dbReference type="Proteomes" id="UP000472241"/>
    </source>
</evidence>
<keyword evidence="4" id="KW-1003">Cell membrane</keyword>
<keyword evidence="7 12" id="KW-1133">Transmembrane helix</keyword>
<keyword evidence="9 11" id="KW-0129">CBS domain</keyword>
<feature type="signal peptide" evidence="14">
    <location>
        <begin position="1"/>
        <end position="26"/>
    </location>
</feature>
<dbReference type="PANTHER" id="PTHR12064">
    <property type="entry name" value="METAL TRANSPORTER CNNM"/>
    <property type="match status" value="1"/>
</dbReference>
<feature type="domain" description="CBS" evidence="15">
    <location>
        <begin position="421"/>
        <end position="487"/>
    </location>
</feature>
<comment type="function">
    <text evidence="13">Metal transporter.</text>
</comment>
<reference evidence="17" key="2">
    <citation type="submission" date="2025-09" db="UniProtKB">
        <authorList>
            <consortium name="Ensembl"/>
        </authorList>
    </citation>
    <scope>IDENTIFICATION</scope>
</reference>
<proteinExistence type="inferred from homology"/>
<dbReference type="CDD" id="cd04590">
    <property type="entry name" value="CBS_pair_CorC_HlyC_assoc"/>
    <property type="match status" value="1"/>
</dbReference>
<evidence type="ECO:0000256" key="1">
    <source>
        <dbReference type="ARBA" id="ARBA00004651"/>
    </source>
</evidence>
<feature type="domain" description="CNNM transmembrane" evidence="16">
    <location>
        <begin position="165"/>
        <end position="343"/>
    </location>
</feature>
<accession>A0A667G344</accession>
<dbReference type="Pfam" id="PF00571">
    <property type="entry name" value="CBS"/>
    <property type="match status" value="1"/>
</dbReference>
<keyword evidence="10 12" id="KW-0472">Membrane</keyword>
<dbReference type="Ensembl" id="ENSLCNT00005002369.1">
    <property type="protein sequence ID" value="ENSLCNP00005002048.1"/>
    <property type="gene ID" value="ENSLCNG00005001495.1"/>
</dbReference>
<keyword evidence="5 12" id="KW-0812">Transmembrane</keyword>
<evidence type="ECO:0000256" key="6">
    <source>
        <dbReference type="ARBA" id="ARBA00022737"/>
    </source>
</evidence>
<evidence type="ECO:0000313" key="17">
    <source>
        <dbReference type="Ensembl" id="ENSLCNP00005002048.1"/>
    </source>
</evidence>
<evidence type="ECO:0000256" key="4">
    <source>
        <dbReference type="ARBA" id="ARBA00022475"/>
    </source>
</evidence>
<dbReference type="InterPro" id="IPR002550">
    <property type="entry name" value="CNNM"/>
</dbReference>
<evidence type="ECO:0000256" key="12">
    <source>
        <dbReference type="PROSITE-ProRule" id="PRU01193"/>
    </source>
</evidence>
<evidence type="ECO:0000256" key="3">
    <source>
        <dbReference type="ARBA" id="ARBA00022448"/>
    </source>
</evidence>
<dbReference type="Gene3D" id="3.10.580.10">
    <property type="entry name" value="CBS-domain"/>
    <property type="match status" value="1"/>
</dbReference>
<feature type="transmembrane region" description="Helical" evidence="13">
    <location>
        <begin position="290"/>
        <end position="312"/>
    </location>
</feature>
<dbReference type="PANTHER" id="PTHR12064:SF27">
    <property type="entry name" value="METAL TRANSPORTER CNNM3"/>
    <property type="match status" value="1"/>
</dbReference>
<evidence type="ECO:0000256" key="8">
    <source>
        <dbReference type="ARBA" id="ARBA00023065"/>
    </source>
</evidence>
<evidence type="ECO:0000256" key="9">
    <source>
        <dbReference type="ARBA" id="ARBA00023122"/>
    </source>
</evidence>
<evidence type="ECO:0000256" key="7">
    <source>
        <dbReference type="ARBA" id="ARBA00022989"/>
    </source>
</evidence>
<feature type="transmembrane region" description="Helical" evidence="13">
    <location>
        <begin position="256"/>
        <end position="278"/>
    </location>
</feature>